<dbReference type="PRINTS" id="PR00038">
    <property type="entry name" value="HTHLUXR"/>
</dbReference>
<proteinExistence type="predicted"/>
<dbReference type="SUPFAM" id="SSF46894">
    <property type="entry name" value="C-terminal effector domain of the bipartite response regulators"/>
    <property type="match status" value="1"/>
</dbReference>
<dbReference type="PROSITE" id="PS50043">
    <property type="entry name" value="HTH_LUXR_2"/>
    <property type="match status" value="1"/>
</dbReference>
<accession>A0ABT3W1W0</accession>
<dbReference type="Proteomes" id="UP001146015">
    <property type="component" value="Unassembled WGS sequence"/>
</dbReference>
<gene>
    <name evidence="5" type="ORF">OSH03_11805</name>
</gene>
<reference evidence="5" key="1">
    <citation type="submission" date="2022-11" db="EMBL/GenBank/DDBJ databases">
        <title>Biodiversity and phylogenetic relationships of bacteria.</title>
        <authorList>
            <person name="Machado R.A.R."/>
            <person name="Bhat A."/>
            <person name="Loulou A."/>
            <person name="Kallel S."/>
        </authorList>
    </citation>
    <scope>NUCLEOTIDE SEQUENCE</scope>
    <source>
        <strain evidence="5">E-TC7</strain>
    </source>
</reference>
<sequence length="209" mass="23789">MMVKNIIILDDHPIFHNGVKQLIDSEPLLEVLDMCRTREELFFSLSLGPADILLLDCSLPDGESNILELVEQLSLQLTDSALVLMGDSVSHQKIAEQCSPMIAGYFCKTLPAENFLILLHRVRRMLNNESNNNSKCNIVMQDNIPFVSNRLSVKEKTVMKYLQKGLSVTQIAECLNRSVKTISSQKRQAMRKLDLKNNRDIFELKINEL</sequence>
<dbReference type="Gene3D" id="1.10.10.10">
    <property type="entry name" value="Winged helix-like DNA-binding domain superfamily/Winged helix DNA-binding domain"/>
    <property type="match status" value="1"/>
</dbReference>
<dbReference type="Pfam" id="PF00196">
    <property type="entry name" value="GerE"/>
    <property type="match status" value="1"/>
</dbReference>
<dbReference type="InterPro" id="IPR000792">
    <property type="entry name" value="Tscrpt_reg_LuxR_C"/>
</dbReference>
<dbReference type="Gene3D" id="3.40.50.2300">
    <property type="match status" value="1"/>
</dbReference>
<dbReference type="InterPro" id="IPR011006">
    <property type="entry name" value="CheY-like_superfamily"/>
</dbReference>
<dbReference type="SUPFAM" id="SSF52172">
    <property type="entry name" value="CheY-like"/>
    <property type="match status" value="1"/>
</dbReference>
<comment type="caution">
    <text evidence="5">The sequence shown here is derived from an EMBL/GenBank/DDBJ whole genome shotgun (WGS) entry which is preliminary data.</text>
</comment>
<feature type="domain" description="HTH luxR-type" evidence="3">
    <location>
        <begin position="144"/>
        <end position="209"/>
    </location>
</feature>
<feature type="domain" description="Response regulatory" evidence="4">
    <location>
        <begin position="5"/>
        <end position="123"/>
    </location>
</feature>
<dbReference type="InterPro" id="IPR001789">
    <property type="entry name" value="Sig_transdc_resp-reg_receiver"/>
</dbReference>
<evidence type="ECO:0000259" key="4">
    <source>
        <dbReference type="PROSITE" id="PS50110"/>
    </source>
</evidence>
<evidence type="ECO:0000313" key="6">
    <source>
        <dbReference type="Proteomes" id="UP001146015"/>
    </source>
</evidence>
<name>A0ABT3W1W0_9ENTR</name>
<dbReference type="InterPro" id="IPR016032">
    <property type="entry name" value="Sig_transdc_resp-reg_C-effctor"/>
</dbReference>
<evidence type="ECO:0000313" key="5">
    <source>
        <dbReference type="EMBL" id="MCX5574643.1"/>
    </source>
</evidence>
<dbReference type="PROSITE" id="PS50110">
    <property type="entry name" value="RESPONSE_REGULATORY"/>
    <property type="match status" value="1"/>
</dbReference>
<dbReference type="InterPro" id="IPR036388">
    <property type="entry name" value="WH-like_DNA-bd_sf"/>
</dbReference>
<keyword evidence="1" id="KW-0238">DNA-binding</keyword>
<keyword evidence="6" id="KW-1185">Reference proteome</keyword>
<dbReference type="InterPro" id="IPR051015">
    <property type="entry name" value="EvgA-like"/>
</dbReference>
<feature type="modified residue" description="4-aspartylphosphate" evidence="2">
    <location>
        <position position="56"/>
    </location>
</feature>
<dbReference type="PANTHER" id="PTHR45566">
    <property type="entry name" value="HTH-TYPE TRANSCRIPTIONAL REGULATOR YHJB-RELATED"/>
    <property type="match status" value="1"/>
</dbReference>
<keyword evidence="2" id="KW-0597">Phosphoprotein</keyword>
<evidence type="ECO:0000256" key="1">
    <source>
        <dbReference type="ARBA" id="ARBA00023125"/>
    </source>
</evidence>
<dbReference type="SMART" id="SM00421">
    <property type="entry name" value="HTH_LUXR"/>
    <property type="match status" value="1"/>
</dbReference>
<dbReference type="RefSeq" id="WP_266179131.1">
    <property type="nucleotide sequence ID" value="NZ_JAPKNE010000003.1"/>
</dbReference>
<organism evidence="5 6">
    <name type="scientific">Enterobacter nematophilus</name>
    <dbReference type="NCBI Taxonomy" id="2994648"/>
    <lineage>
        <taxon>Bacteria</taxon>
        <taxon>Pseudomonadati</taxon>
        <taxon>Pseudomonadota</taxon>
        <taxon>Gammaproteobacteria</taxon>
        <taxon>Enterobacterales</taxon>
        <taxon>Enterobacteriaceae</taxon>
        <taxon>Enterobacter</taxon>
    </lineage>
</organism>
<dbReference type="PANTHER" id="PTHR45566:SF1">
    <property type="entry name" value="HTH-TYPE TRANSCRIPTIONAL REGULATOR YHJB-RELATED"/>
    <property type="match status" value="1"/>
</dbReference>
<dbReference type="EMBL" id="JAPKNE010000003">
    <property type="protein sequence ID" value="MCX5574643.1"/>
    <property type="molecule type" value="Genomic_DNA"/>
</dbReference>
<evidence type="ECO:0000259" key="3">
    <source>
        <dbReference type="PROSITE" id="PS50043"/>
    </source>
</evidence>
<protein>
    <submittedName>
        <fullName evidence="5">Response regulator transcription factor</fullName>
    </submittedName>
</protein>
<dbReference type="CDD" id="cd06170">
    <property type="entry name" value="LuxR_C_like"/>
    <property type="match status" value="1"/>
</dbReference>
<evidence type="ECO:0000256" key="2">
    <source>
        <dbReference type="PROSITE-ProRule" id="PRU00169"/>
    </source>
</evidence>